<reference evidence="7" key="1">
    <citation type="submission" date="2022-03" db="EMBL/GenBank/DDBJ databases">
        <title>The complete genome sequence of a Methyloterrigena soli.</title>
        <authorList>
            <person name="Zi Z."/>
        </authorList>
    </citation>
    <scope>NUCLEOTIDE SEQUENCE</scope>
    <source>
        <strain evidence="7">M48</strain>
    </source>
</reference>
<name>A0AA41QSR2_9HYPH</name>
<dbReference type="Gene3D" id="3.30.2310.20">
    <property type="entry name" value="RelE-like"/>
    <property type="match status" value="1"/>
</dbReference>
<dbReference type="NCBIfam" id="TIGR02116">
    <property type="entry name" value="toxin_Txe_YoeB"/>
    <property type="match status" value="1"/>
</dbReference>
<accession>A0AA41QSR2</accession>
<dbReference type="AlphaFoldDB" id="A0AA41QSR2"/>
<gene>
    <name evidence="7" type="ORF">ML536_19250</name>
</gene>
<dbReference type="EMBL" id="JALAZD010000003">
    <property type="protein sequence ID" value="MCI0128976.1"/>
    <property type="molecule type" value="Genomic_DNA"/>
</dbReference>
<evidence type="ECO:0000256" key="1">
    <source>
        <dbReference type="ARBA" id="ARBA00008172"/>
    </source>
</evidence>
<dbReference type="InterPro" id="IPR035093">
    <property type="entry name" value="RelE/ParE_toxin_dom_sf"/>
</dbReference>
<protein>
    <recommendedName>
        <fullName evidence="6">Putative mRNA interferase YoeB</fullName>
    </recommendedName>
</protein>
<comment type="caution">
    <text evidence="7">The sequence shown here is derived from an EMBL/GenBank/DDBJ whole genome shotgun (WGS) entry which is preliminary data.</text>
</comment>
<dbReference type="PANTHER" id="PTHR38039">
    <property type="entry name" value="TOXIN YOEB"/>
    <property type="match status" value="1"/>
</dbReference>
<dbReference type="RefSeq" id="WP_281736973.1">
    <property type="nucleotide sequence ID" value="NZ_JAKETQ010000003.1"/>
</dbReference>
<dbReference type="InterPro" id="IPR009614">
    <property type="entry name" value="YoeB_toxin"/>
</dbReference>
<keyword evidence="3" id="KW-0540">Nuclease</keyword>
<evidence type="ECO:0000256" key="5">
    <source>
        <dbReference type="ARBA" id="ARBA00022801"/>
    </source>
</evidence>
<sequence>MRLTFSDDGWEDYLHWQAKDKKLLKRLNALIKECQRTPFSGTGKPEPLKGELSGYWSRRLDQEHRLVYRYAEDALEIVQCRKHY</sequence>
<proteinExistence type="inferred from homology"/>
<dbReference type="GO" id="GO:0016787">
    <property type="term" value="F:hydrolase activity"/>
    <property type="evidence" value="ECO:0007669"/>
    <property type="project" value="UniProtKB-KW"/>
</dbReference>
<dbReference type="Proteomes" id="UP001156140">
    <property type="component" value="Unassembled WGS sequence"/>
</dbReference>
<evidence type="ECO:0000256" key="4">
    <source>
        <dbReference type="ARBA" id="ARBA00022759"/>
    </source>
</evidence>
<keyword evidence="5" id="KW-0378">Hydrolase</keyword>
<keyword evidence="2" id="KW-1277">Toxin-antitoxin system</keyword>
<dbReference type="GO" id="GO:0004519">
    <property type="term" value="F:endonuclease activity"/>
    <property type="evidence" value="ECO:0007669"/>
    <property type="project" value="UniProtKB-KW"/>
</dbReference>
<evidence type="ECO:0000256" key="3">
    <source>
        <dbReference type="ARBA" id="ARBA00022722"/>
    </source>
</evidence>
<comment type="similarity">
    <text evidence="1">Belongs to the YoeB family.</text>
</comment>
<dbReference type="Pfam" id="PF06769">
    <property type="entry name" value="YoeB_toxin"/>
    <property type="match status" value="1"/>
</dbReference>
<evidence type="ECO:0000313" key="7">
    <source>
        <dbReference type="EMBL" id="MCI0128976.1"/>
    </source>
</evidence>
<dbReference type="GO" id="GO:0006401">
    <property type="term" value="P:RNA catabolic process"/>
    <property type="evidence" value="ECO:0007669"/>
    <property type="project" value="InterPro"/>
</dbReference>
<evidence type="ECO:0000256" key="2">
    <source>
        <dbReference type="ARBA" id="ARBA00022649"/>
    </source>
</evidence>
<evidence type="ECO:0000256" key="6">
    <source>
        <dbReference type="ARBA" id="ARBA00030388"/>
    </source>
</evidence>
<evidence type="ECO:0000313" key="8">
    <source>
        <dbReference type="Proteomes" id="UP001156140"/>
    </source>
</evidence>
<dbReference type="GO" id="GO:0045892">
    <property type="term" value="P:negative regulation of DNA-templated transcription"/>
    <property type="evidence" value="ECO:0007669"/>
    <property type="project" value="TreeGrafter"/>
</dbReference>
<keyword evidence="8" id="KW-1185">Reference proteome</keyword>
<organism evidence="7 8">
    <name type="scientific">Paradevosia shaoguanensis</name>
    <dbReference type="NCBI Taxonomy" id="1335043"/>
    <lineage>
        <taxon>Bacteria</taxon>
        <taxon>Pseudomonadati</taxon>
        <taxon>Pseudomonadota</taxon>
        <taxon>Alphaproteobacteria</taxon>
        <taxon>Hyphomicrobiales</taxon>
        <taxon>Devosiaceae</taxon>
        <taxon>Paradevosia</taxon>
    </lineage>
</organism>
<keyword evidence="4" id="KW-0255">Endonuclease</keyword>
<dbReference type="SUPFAM" id="SSF143011">
    <property type="entry name" value="RelE-like"/>
    <property type="match status" value="1"/>
</dbReference>
<dbReference type="PANTHER" id="PTHR38039:SF1">
    <property type="entry name" value="TOXIN YOEB"/>
    <property type="match status" value="1"/>
</dbReference>